<evidence type="ECO:0000313" key="11">
    <source>
        <dbReference type="Proteomes" id="UP000887577"/>
    </source>
</evidence>
<keyword evidence="6" id="KW-0804">Transcription</keyword>
<feature type="compositionally biased region" description="Basic and acidic residues" evidence="9">
    <location>
        <begin position="265"/>
        <end position="279"/>
    </location>
</feature>
<dbReference type="WBParaSite" id="PSU_v2.g14381.t1">
    <property type="protein sequence ID" value="PSU_v2.g14381.t1"/>
    <property type="gene ID" value="PSU_v2.g14381"/>
</dbReference>
<dbReference type="AlphaFoldDB" id="A0A914Y6J6"/>
<feature type="domain" description="GATA-type" evidence="10">
    <location>
        <begin position="295"/>
        <end position="348"/>
    </location>
</feature>
<evidence type="ECO:0000256" key="4">
    <source>
        <dbReference type="ARBA" id="ARBA00022833"/>
    </source>
</evidence>
<evidence type="ECO:0000256" key="2">
    <source>
        <dbReference type="ARBA" id="ARBA00022723"/>
    </source>
</evidence>
<dbReference type="GO" id="GO:0005634">
    <property type="term" value="C:nucleus"/>
    <property type="evidence" value="ECO:0007669"/>
    <property type="project" value="UniProtKB-SubCell"/>
</dbReference>
<evidence type="ECO:0000256" key="6">
    <source>
        <dbReference type="ARBA" id="ARBA00023163"/>
    </source>
</evidence>
<dbReference type="GO" id="GO:0000122">
    <property type="term" value="P:negative regulation of transcription by RNA polymerase II"/>
    <property type="evidence" value="ECO:0007669"/>
    <property type="project" value="TreeGrafter"/>
</dbReference>
<dbReference type="GO" id="GO:0000981">
    <property type="term" value="F:DNA-binding transcription factor activity, RNA polymerase II-specific"/>
    <property type="evidence" value="ECO:0007669"/>
    <property type="project" value="TreeGrafter"/>
</dbReference>
<dbReference type="InterPro" id="IPR039355">
    <property type="entry name" value="Transcription_factor_GATA"/>
</dbReference>
<dbReference type="InterPro" id="IPR013088">
    <property type="entry name" value="Znf_NHR/GATA"/>
</dbReference>
<accession>A0A914Y6J6</accession>
<name>A0A914Y6J6_9BILA</name>
<feature type="compositionally biased region" description="Low complexity" evidence="9">
    <location>
        <begin position="362"/>
        <end position="379"/>
    </location>
</feature>
<dbReference type="PROSITE" id="PS50114">
    <property type="entry name" value="GATA_ZN_FINGER_2"/>
    <property type="match status" value="1"/>
</dbReference>
<evidence type="ECO:0000259" key="10">
    <source>
        <dbReference type="PROSITE" id="PS50114"/>
    </source>
</evidence>
<feature type="region of interest" description="Disordered" evidence="9">
    <location>
        <begin position="224"/>
        <end position="280"/>
    </location>
</feature>
<dbReference type="CDD" id="cd00202">
    <property type="entry name" value="ZnF_GATA"/>
    <property type="match status" value="1"/>
</dbReference>
<dbReference type="Gene3D" id="3.30.50.10">
    <property type="entry name" value="Erythroid Transcription Factor GATA-1, subunit A"/>
    <property type="match status" value="1"/>
</dbReference>
<dbReference type="GO" id="GO:0000978">
    <property type="term" value="F:RNA polymerase II cis-regulatory region sequence-specific DNA binding"/>
    <property type="evidence" value="ECO:0007669"/>
    <property type="project" value="TreeGrafter"/>
</dbReference>
<feature type="compositionally biased region" description="Polar residues" evidence="9">
    <location>
        <begin position="88"/>
        <end position="103"/>
    </location>
</feature>
<evidence type="ECO:0000256" key="9">
    <source>
        <dbReference type="SAM" id="MobiDB-lite"/>
    </source>
</evidence>
<organism evidence="11 12">
    <name type="scientific">Panagrolaimus superbus</name>
    <dbReference type="NCBI Taxonomy" id="310955"/>
    <lineage>
        <taxon>Eukaryota</taxon>
        <taxon>Metazoa</taxon>
        <taxon>Ecdysozoa</taxon>
        <taxon>Nematoda</taxon>
        <taxon>Chromadorea</taxon>
        <taxon>Rhabditida</taxon>
        <taxon>Tylenchina</taxon>
        <taxon>Panagrolaimomorpha</taxon>
        <taxon>Panagrolaimoidea</taxon>
        <taxon>Panagrolaimidae</taxon>
        <taxon>Panagrolaimus</taxon>
    </lineage>
</organism>
<evidence type="ECO:0000256" key="5">
    <source>
        <dbReference type="ARBA" id="ARBA00023015"/>
    </source>
</evidence>
<keyword evidence="4" id="KW-0862">Zinc</keyword>
<dbReference type="Proteomes" id="UP000887577">
    <property type="component" value="Unplaced"/>
</dbReference>
<evidence type="ECO:0000313" key="12">
    <source>
        <dbReference type="WBParaSite" id="PSU_v2.g14381.t1"/>
    </source>
</evidence>
<evidence type="ECO:0000256" key="1">
    <source>
        <dbReference type="ARBA" id="ARBA00004123"/>
    </source>
</evidence>
<evidence type="ECO:0000256" key="8">
    <source>
        <dbReference type="PROSITE-ProRule" id="PRU00094"/>
    </source>
</evidence>
<dbReference type="GO" id="GO:0045165">
    <property type="term" value="P:cell fate commitment"/>
    <property type="evidence" value="ECO:0007669"/>
    <property type="project" value="TreeGrafter"/>
</dbReference>
<dbReference type="GO" id="GO:0008270">
    <property type="term" value="F:zinc ion binding"/>
    <property type="evidence" value="ECO:0007669"/>
    <property type="project" value="UniProtKB-KW"/>
</dbReference>
<feature type="compositionally biased region" description="Polar residues" evidence="9">
    <location>
        <begin position="224"/>
        <end position="235"/>
    </location>
</feature>
<protein>
    <submittedName>
        <fullName evidence="12">GATA-type domain-containing protein</fullName>
    </submittedName>
</protein>
<keyword evidence="2" id="KW-0479">Metal-binding</keyword>
<evidence type="ECO:0000256" key="3">
    <source>
        <dbReference type="ARBA" id="ARBA00022771"/>
    </source>
</evidence>
<feature type="region of interest" description="Disordered" evidence="9">
    <location>
        <begin position="88"/>
        <end position="148"/>
    </location>
</feature>
<dbReference type="SMART" id="SM00401">
    <property type="entry name" value="ZnF_GATA"/>
    <property type="match status" value="1"/>
</dbReference>
<dbReference type="PANTHER" id="PTHR10071:SF281">
    <property type="entry name" value="BOX A-BINDING FACTOR-RELATED"/>
    <property type="match status" value="1"/>
</dbReference>
<keyword evidence="5" id="KW-0805">Transcription regulation</keyword>
<dbReference type="PANTHER" id="PTHR10071">
    <property type="entry name" value="TRANSCRIPTION FACTOR GATA FAMILY MEMBER"/>
    <property type="match status" value="1"/>
</dbReference>
<dbReference type="InterPro" id="IPR000679">
    <property type="entry name" value="Znf_GATA"/>
</dbReference>
<keyword evidence="11" id="KW-1185">Reference proteome</keyword>
<dbReference type="PRINTS" id="PR00619">
    <property type="entry name" value="GATAZNFINGER"/>
</dbReference>
<keyword evidence="3 8" id="KW-0863">Zinc-finger</keyword>
<dbReference type="PROSITE" id="PS00344">
    <property type="entry name" value="GATA_ZN_FINGER_1"/>
    <property type="match status" value="1"/>
</dbReference>
<evidence type="ECO:0000256" key="7">
    <source>
        <dbReference type="ARBA" id="ARBA00023242"/>
    </source>
</evidence>
<feature type="compositionally biased region" description="Basic and acidic residues" evidence="9">
    <location>
        <begin position="135"/>
        <end position="147"/>
    </location>
</feature>
<proteinExistence type="predicted"/>
<sequence length="438" mass="47241">MVMASNSPSPNSINGGSPCSSCIHLHEDLKKSVAQVAQKLDLLFARVEELSSRTDFASSSSPAAKKLCTAVLNGSSIRAGTTSPIIENGFTSHTAATPRASSATEDEGTDLTFSKENGEINGKSNMSGSRKRKPTRDAVQKVSKQESIESNNGNLDQIMSALMEQNTAQMTNQQFVDNLTLATVLGGSQGNNEVFNAFFQSGMLPNDTNNLLNVLNATMQGPPSVTANGTNINGCNNNNNNSAKKSPSSKKSPKRSASPSIPNVKLEEPKSIKREKMEEELTEEQVQEYFAAETDSSSPRCANCFTTKTTAWRRDQEGKLVCNACGLYFRLHKTNRPVHMRKDVIQQRFRRKNANGEDENSDSNGSSNNGTPSKKSSGSLLDKQNDLSQLATSLNSSLLSQIPNLNFLGEGPTVSVANIFPSFIDQHQSAQLHSLGNA</sequence>
<dbReference type="SUPFAM" id="SSF57716">
    <property type="entry name" value="Glucocorticoid receptor-like (DNA-binding domain)"/>
    <property type="match status" value="1"/>
</dbReference>
<dbReference type="GO" id="GO:0045944">
    <property type="term" value="P:positive regulation of transcription by RNA polymerase II"/>
    <property type="evidence" value="ECO:0007669"/>
    <property type="project" value="TreeGrafter"/>
</dbReference>
<reference evidence="12" key="1">
    <citation type="submission" date="2022-11" db="UniProtKB">
        <authorList>
            <consortium name="WormBaseParasite"/>
        </authorList>
    </citation>
    <scope>IDENTIFICATION</scope>
</reference>
<comment type="subcellular location">
    <subcellularLocation>
        <location evidence="1">Nucleus</location>
    </subcellularLocation>
</comment>
<feature type="compositionally biased region" description="Low complexity" evidence="9">
    <location>
        <begin position="236"/>
        <end position="246"/>
    </location>
</feature>
<dbReference type="Pfam" id="PF00320">
    <property type="entry name" value="GATA"/>
    <property type="match status" value="1"/>
</dbReference>
<feature type="region of interest" description="Disordered" evidence="9">
    <location>
        <begin position="339"/>
        <end position="381"/>
    </location>
</feature>
<keyword evidence="7" id="KW-0539">Nucleus</keyword>